<proteinExistence type="predicted"/>
<evidence type="ECO:0000313" key="4">
    <source>
        <dbReference type="Proteomes" id="UP000584867"/>
    </source>
</evidence>
<gene>
    <name evidence="3" type="ORF">HDF15_005135</name>
</gene>
<feature type="domain" description="AB hydrolase-1" evidence="2">
    <location>
        <begin position="35"/>
        <end position="247"/>
    </location>
</feature>
<organism evidence="3 4">
    <name type="scientific">Granulicella mallensis</name>
    <dbReference type="NCBI Taxonomy" id="940614"/>
    <lineage>
        <taxon>Bacteria</taxon>
        <taxon>Pseudomonadati</taxon>
        <taxon>Acidobacteriota</taxon>
        <taxon>Terriglobia</taxon>
        <taxon>Terriglobales</taxon>
        <taxon>Acidobacteriaceae</taxon>
        <taxon>Granulicella</taxon>
    </lineage>
</organism>
<dbReference type="PANTHER" id="PTHR37017">
    <property type="entry name" value="AB HYDROLASE-1 DOMAIN-CONTAINING PROTEIN-RELATED"/>
    <property type="match status" value="1"/>
</dbReference>
<keyword evidence="1" id="KW-0732">Signal</keyword>
<evidence type="ECO:0000313" key="3">
    <source>
        <dbReference type="EMBL" id="MBB5066751.1"/>
    </source>
</evidence>
<evidence type="ECO:0000259" key="2">
    <source>
        <dbReference type="Pfam" id="PF12697"/>
    </source>
</evidence>
<dbReference type="InterPro" id="IPR000073">
    <property type="entry name" value="AB_hydrolase_1"/>
</dbReference>
<accession>A0A7W8ECI9</accession>
<dbReference type="Proteomes" id="UP000584867">
    <property type="component" value="Unassembled WGS sequence"/>
</dbReference>
<dbReference type="RefSeq" id="WP_184260857.1">
    <property type="nucleotide sequence ID" value="NZ_JACHIO010000034.1"/>
</dbReference>
<dbReference type="InterPro" id="IPR029058">
    <property type="entry name" value="AB_hydrolase_fold"/>
</dbReference>
<feature type="signal peptide" evidence="1">
    <location>
        <begin position="1"/>
        <end position="28"/>
    </location>
</feature>
<evidence type="ECO:0000256" key="1">
    <source>
        <dbReference type="SAM" id="SignalP"/>
    </source>
</evidence>
<dbReference type="InterPro" id="IPR052897">
    <property type="entry name" value="Sec-Metab_Biosynth_Hydrolase"/>
</dbReference>
<dbReference type="SUPFAM" id="SSF53474">
    <property type="entry name" value="alpha/beta-Hydrolases"/>
    <property type="match status" value="1"/>
</dbReference>
<dbReference type="PANTHER" id="PTHR37017:SF11">
    <property type="entry name" value="ESTERASE_LIPASE_THIOESTERASE DOMAIN-CONTAINING PROTEIN"/>
    <property type="match status" value="1"/>
</dbReference>
<feature type="chain" id="PRO_5031078511" evidence="1">
    <location>
        <begin position="29"/>
        <end position="261"/>
    </location>
</feature>
<dbReference type="Pfam" id="PF12697">
    <property type="entry name" value="Abhydrolase_6"/>
    <property type="match status" value="1"/>
</dbReference>
<reference evidence="3 4" key="1">
    <citation type="submission" date="2020-08" db="EMBL/GenBank/DDBJ databases">
        <title>Genomic Encyclopedia of Type Strains, Phase IV (KMG-V): Genome sequencing to study the core and pangenomes of soil and plant-associated prokaryotes.</title>
        <authorList>
            <person name="Whitman W."/>
        </authorList>
    </citation>
    <scope>NUCLEOTIDE SEQUENCE [LARGE SCALE GENOMIC DNA]</scope>
    <source>
        <strain evidence="3 4">X5P3</strain>
    </source>
</reference>
<name>A0A7W8ECI9_9BACT</name>
<dbReference type="EMBL" id="JACHIO010000034">
    <property type="protein sequence ID" value="MBB5066751.1"/>
    <property type="molecule type" value="Genomic_DNA"/>
</dbReference>
<comment type="caution">
    <text evidence="3">The sequence shown here is derived from an EMBL/GenBank/DDBJ whole genome shotgun (WGS) entry which is preliminary data.</text>
</comment>
<sequence>MKSFKVWSLKLTLLFAAICATYSRPAFAQTVPTTVILVHGAFADGSSWNRVIPLLQAQGLKVVAVQLPLSSLAADVAATKRAITAQTGPIILVGHSWAGVVITEAGVDDRVKALVYVSAFAPSEGQSAGEMGKPYPTPPGLLHPIADSSGYLTLSPGDIAKHFAPDVPAAESNLLAVTQGPIRAANFDEPVSAAAWKTKPSWLIAGEQDQMIDPALYKAEAEKIHAKATWLVSSHVPMLSHPDAVTAVIVEAAHSIARSSR</sequence>
<dbReference type="AlphaFoldDB" id="A0A7W8ECI9"/>
<protein>
    <submittedName>
        <fullName evidence="3">Pimeloyl-ACP methyl ester carboxylesterase</fullName>
    </submittedName>
</protein>
<dbReference type="Gene3D" id="3.40.50.1820">
    <property type="entry name" value="alpha/beta hydrolase"/>
    <property type="match status" value="1"/>
</dbReference>